<dbReference type="InterPro" id="IPR023614">
    <property type="entry name" value="Porin_dom_sf"/>
</dbReference>
<accession>A0A143BGB6</accession>
<evidence type="ECO:0008006" key="4">
    <source>
        <dbReference type="Google" id="ProtNLM"/>
    </source>
</evidence>
<dbReference type="SUPFAM" id="SSF56935">
    <property type="entry name" value="Porins"/>
    <property type="match status" value="1"/>
</dbReference>
<dbReference type="eggNOG" id="ENOG502ZGMU">
    <property type="taxonomic scope" value="Bacteria"/>
</dbReference>
<name>A0A143BGB6_9BACT</name>
<reference evidence="2 3" key="1">
    <citation type="journal article" date="2014" name="Proc. Natl. Acad. Sci. U.S.A.">
        <title>Functional type 2 photosynthetic reaction centers found in the rare bacterial phylum Gemmatimonadetes.</title>
        <authorList>
            <person name="Zeng Y."/>
            <person name="Feng F."/>
            <person name="Medova H."/>
            <person name="Dean J."/>
            <person name="Koblizek M."/>
        </authorList>
    </citation>
    <scope>NUCLEOTIDE SEQUENCE [LARGE SCALE GENOMIC DNA]</scope>
    <source>
        <strain evidence="2 3">AP64</strain>
    </source>
</reference>
<evidence type="ECO:0000256" key="1">
    <source>
        <dbReference type="SAM" id="SignalP"/>
    </source>
</evidence>
<evidence type="ECO:0000313" key="2">
    <source>
        <dbReference type="EMBL" id="AMW04076.1"/>
    </source>
</evidence>
<keyword evidence="3" id="KW-1185">Reference proteome</keyword>
<keyword evidence="1" id="KW-0732">Signal</keyword>
<dbReference type="Gene3D" id="2.40.160.10">
    <property type="entry name" value="Porin"/>
    <property type="match status" value="1"/>
</dbReference>
<proteinExistence type="predicted"/>
<dbReference type="RefSeq" id="WP_026849366.1">
    <property type="nucleotide sequence ID" value="NZ_CP011454.1"/>
</dbReference>
<reference evidence="2 3" key="2">
    <citation type="journal article" date="2016" name="Environ. Microbiol. Rep.">
        <title>Metagenomic evidence for the presence of phototrophic Gemmatimonadetes bacteria in diverse environments.</title>
        <authorList>
            <person name="Zeng Y."/>
            <person name="Baumbach J."/>
            <person name="Barbosa E.G."/>
            <person name="Azevedo V."/>
            <person name="Zhang C."/>
            <person name="Koblizek M."/>
        </authorList>
    </citation>
    <scope>NUCLEOTIDE SEQUENCE [LARGE SCALE GENOMIC DNA]</scope>
    <source>
        <strain evidence="2 3">AP64</strain>
    </source>
</reference>
<dbReference type="KEGG" id="gph:GEMMAAP_02950"/>
<feature type="chain" id="PRO_5007506560" description="Porin domain-containing protein" evidence="1">
    <location>
        <begin position="25"/>
        <end position="379"/>
    </location>
</feature>
<evidence type="ECO:0000313" key="3">
    <source>
        <dbReference type="Proteomes" id="UP000076404"/>
    </source>
</evidence>
<organism evidence="2 3">
    <name type="scientific">Gemmatimonas phototrophica</name>
    <dbReference type="NCBI Taxonomy" id="1379270"/>
    <lineage>
        <taxon>Bacteria</taxon>
        <taxon>Pseudomonadati</taxon>
        <taxon>Gemmatimonadota</taxon>
        <taxon>Gemmatimonadia</taxon>
        <taxon>Gemmatimonadales</taxon>
        <taxon>Gemmatimonadaceae</taxon>
        <taxon>Gemmatimonas</taxon>
    </lineage>
</organism>
<dbReference type="OrthoDB" id="197869at2"/>
<gene>
    <name evidence="2" type="ORF">GEMMAAP_02950</name>
</gene>
<dbReference type="AlphaFoldDB" id="A0A143BGB6"/>
<protein>
    <recommendedName>
        <fullName evidence="4">Porin domain-containing protein</fullName>
    </recommendedName>
</protein>
<sequence length="379" mass="41414">MLSHKFSRIAACALIALTPALASAQDDKLSIHGSANIGYGKTDGLPYFGLNRDGTSDYRAIALQFGYKISDKDRVVTQLLHRNFGTSPLKSIQPVVEPVWAFYEHRFDNGASVKLGRNPLPRGLFNEVRFIGTLLPFYRVGSAVYGETLEFIDGVVVRKQVDLGNDWSVEGYAFGGGFDLKGQIPFESRNLVFNLRNENMVGTQLWLNTPIEGVKVGGFLANYQQTPAAGLPDSTRPPRATTYMLSADGTFEKAFVRGEYSAFDSKDPNYIKVNSWYTSAGVMPTEKLTLAVEYSGGNNNLQLSPLPNLDLPLNKDIAIGVTYKPSAQVAFKLEAHKIDGYAFDVPVPSVIPPTAPPFVATLAPASKTYYGLLSVAFSF</sequence>
<dbReference type="Proteomes" id="UP000076404">
    <property type="component" value="Chromosome"/>
</dbReference>
<dbReference type="EMBL" id="CP011454">
    <property type="protein sequence ID" value="AMW04076.1"/>
    <property type="molecule type" value="Genomic_DNA"/>
</dbReference>
<feature type="signal peptide" evidence="1">
    <location>
        <begin position="1"/>
        <end position="24"/>
    </location>
</feature>